<dbReference type="AlphaFoldDB" id="A0A3P7IRH2"/>
<evidence type="ECO:0000256" key="2">
    <source>
        <dbReference type="ARBA" id="ARBA00022679"/>
    </source>
</evidence>
<evidence type="ECO:0000313" key="5">
    <source>
        <dbReference type="Proteomes" id="UP000270094"/>
    </source>
</evidence>
<dbReference type="OrthoDB" id="16816at2759"/>
<name>A0A3P7IRH2_STRVU</name>
<evidence type="ECO:0000313" key="4">
    <source>
        <dbReference type="EMBL" id="VDM70453.1"/>
    </source>
</evidence>
<evidence type="ECO:0000256" key="1">
    <source>
        <dbReference type="ARBA" id="ARBA00022603"/>
    </source>
</evidence>
<feature type="region of interest" description="Disordered" evidence="3">
    <location>
        <begin position="1"/>
        <end position="25"/>
    </location>
</feature>
<gene>
    <name evidence="4" type="ORF">SVUK_LOCUS5451</name>
</gene>
<dbReference type="SUPFAM" id="SSF53335">
    <property type="entry name" value="S-adenosyl-L-methionine-dependent methyltransferases"/>
    <property type="match status" value="1"/>
</dbReference>
<dbReference type="GO" id="GO:0008168">
    <property type="term" value="F:methyltransferase activity"/>
    <property type="evidence" value="ECO:0007669"/>
    <property type="project" value="UniProtKB-KW"/>
</dbReference>
<accession>A0A3P7IRH2</accession>
<dbReference type="InterPro" id="IPR050602">
    <property type="entry name" value="Malonyl-ACP_OMT"/>
</dbReference>
<dbReference type="GO" id="GO:0032981">
    <property type="term" value="P:mitochondrial respiratory chain complex I assembly"/>
    <property type="evidence" value="ECO:0007669"/>
    <property type="project" value="TreeGrafter"/>
</dbReference>
<reference evidence="4 5" key="1">
    <citation type="submission" date="2018-11" db="EMBL/GenBank/DDBJ databases">
        <authorList>
            <consortium name="Pathogen Informatics"/>
        </authorList>
    </citation>
    <scope>NUCLEOTIDE SEQUENCE [LARGE SCALE GENOMIC DNA]</scope>
</reference>
<dbReference type="GO" id="GO:0005739">
    <property type="term" value="C:mitochondrion"/>
    <property type="evidence" value="ECO:0007669"/>
    <property type="project" value="TreeGrafter"/>
</dbReference>
<keyword evidence="2" id="KW-0808">Transferase</keyword>
<dbReference type="Gene3D" id="3.40.50.150">
    <property type="entry name" value="Vaccinia Virus protein VP39"/>
    <property type="match status" value="1"/>
</dbReference>
<dbReference type="Proteomes" id="UP000270094">
    <property type="component" value="Unassembled WGS sequence"/>
</dbReference>
<dbReference type="InterPro" id="IPR029063">
    <property type="entry name" value="SAM-dependent_MTases_sf"/>
</dbReference>
<proteinExistence type="predicted"/>
<dbReference type="PANTHER" id="PTHR13090:SF1">
    <property type="entry name" value="ARGININE-HYDROXYLASE NDUFAF5, MITOCHONDRIAL"/>
    <property type="match status" value="1"/>
</dbReference>
<evidence type="ECO:0000256" key="3">
    <source>
        <dbReference type="SAM" id="MobiDB-lite"/>
    </source>
</evidence>
<keyword evidence="5" id="KW-1185">Reference proteome</keyword>
<dbReference type="GO" id="GO:0032259">
    <property type="term" value="P:methylation"/>
    <property type="evidence" value="ECO:0007669"/>
    <property type="project" value="UniProtKB-KW"/>
</dbReference>
<organism evidence="4 5">
    <name type="scientific">Strongylus vulgaris</name>
    <name type="common">Blood worm</name>
    <dbReference type="NCBI Taxonomy" id="40348"/>
    <lineage>
        <taxon>Eukaryota</taxon>
        <taxon>Metazoa</taxon>
        <taxon>Ecdysozoa</taxon>
        <taxon>Nematoda</taxon>
        <taxon>Chromadorea</taxon>
        <taxon>Rhabditida</taxon>
        <taxon>Rhabditina</taxon>
        <taxon>Rhabditomorpha</taxon>
        <taxon>Strongyloidea</taxon>
        <taxon>Strongylidae</taxon>
        <taxon>Strongylus</taxon>
    </lineage>
</organism>
<sequence>MNARGFCPRKERGARHPSKYGGQTWGQSSTDAWFSFGFFGLFHARAQQCGSSLVFDRELKKKQRDWAARQKDFDEAQYLKEEIGWRVADKVFDLTKFNPLALDIGCGVGHIAPHMIKENVGTLIQCDMSATMVEKSHGADDSEVSCINHHLNYV</sequence>
<dbReference type="EMBL" id="UYYB01016145">
    <property type="protein sequence ID" value="VDM70453.1"/>
    <property type="molecule type" value="Genomic_DNA"/>
</dbReference>
<evidence type="ECO:0008006" key="6">
    <source>
        <dbReference type="Google" id="ProtNLM"/>
    </source>
</evidence>
<protein>
    <recommendedName>
        <fullName evidence="6">Methyltransferase domain-containing protein</fullName>
    </recommendedName>
</protein>
<keyword evidence="1" id="KW-0489">Methyltransferase</keyword>
<dbReference type="PANTHER" id="PTHR13090">
    <property type="entry name" value="ARGININE-HYDROXYLASE NDUFAF5, MITOCHONDRIAL"/>
    <property type="match status" value="1"/>
</dbReference>